<evidence type="ECO:0000256" key="1">
    <source>
        <dbReference type="SAM" id="SignalP"/>
    </source>
</evidence>
<evidence type="ECO:0000313" key="3">
    <source>
        <dbReference type="Proteomes" id="UP000007266"/>
    </source>
</evidence>
<dbReference type="AlphaFoldDB" id="A0A139WIQ8"/>
<feature type="chain" id="PRO_5007300039" description="Protein TsetseEP domain-containing protein" evidence="1">
    <location>
        <begin position="20"/>
        <end position="596"/>
    </location>
</feature>
<accession>A0A139WIQ8</accession>
<organism evidence="2 3">
    <name type="scientific">Tribolium castaneum</name>
    <name type="common">Red flour beetle</name>
    <dbReference type="NCBI Taxonomy" id="7070"/>
    <lineage>
        <taxon>Eukaryota</taxon>
        <taxon>Metazoa</taxon>
        <taxon>Ecdysozoa</taxon>
        <taxon>Arthropoda</taxon>
        <taxon>Hexapoda</taxon>
        <taxon>Insecta</taxon>
        <taxon>Pterygota</taxon>
        <taxon>Neoptera</taxon>
        <taxon>Endopterygota</taxon>
        <taxon>Coleoptera</taxon>
        <taxon>Polyphaga</taxon>
        <taxon>Cucujiformia</taxon>
        <taxon>Tenebrionidae</taxon>
        <taxon>Tenebrionidae incertae sedis</taxon>
        <taxon>Tribolium</taxon>
    </lineage>
</organism>
<evidence type="ECO:0000313" key="2">
    <source>
        <dbReference type="EMBL" id="KYB27898.1"/>
    </source>
</evidence>
<keyword evidence="1" id="KW-0732">Signal</keyword>
<protein>
    <recommendedName>
        <fullName evidence="4">Protein TsetseEP domain-containing protein</fullName>
    </recommendedName>
</protein>
<sequence length="596" mass="67342">MKNISLLLCLSIGIQSCISATVEDAETQLKFLREKTSNKLETAFLNQTRMSNDIDATALAAKQYGRMEIEKKTDKYNAKLQADKALIYRCRGSRKHIYEHTKNSNIEDLIRCVDQQGRQSVNVLSEQRQGLQKYVWDAIYEAERQIIVCGQSSKCLEAAVADIKDKIDEVSKVIDAELDISQHNKEVQVQVIKACASNSIAHAEQVFSTIPTYIFLLVVLTLQLSYCATIQEVKSALTRLRETTEDRLQNATLKHTKMSNEIDSVALWTKELGKKQINQKARKFLAKARAEKRTNPKCRGLRENAINHLKKTHTEELLKCVENHSTSTLKLMCEMKSALNEKIWKGVSEEEKNMIVCGQSDTLCLDGVIANIKDKIESLDEMKNTILLLFVVYTIQLCNSATVEDAETELKRLRKLATHKLQAASFEYNKISEEVDSAAKAEQDYGHFEIHQKSNNLKTKFNQDHGISHKCRGSRHHLIHQLGESHIADLQRCIDHQRAEIANVLSTQKLALDEQVWSAVYEEEKHIVLCGLDRGCLDGAIKNVKEKIAEVMKVINANISSSRQLKDAQVLLIKSCARRSVGNAGHALDNVPHCSY</sequence>
<proteinExistence type="predicted"/>
<dbReference type="EMBL" id="KQ971338">
    <property type="protein sequence ID" value="KYB27898.1"/>
    <property type="molecule type" value="Genomic_DNA"/>
</dbReference>
<keyword evidence="3" id="KW-1185">Reference proteome</keyword>
<name>A0A139WIQ8_TRICA</name>
<evidence type="ECO:0008006" key="4">
    <source>
        <dbReference type="Google" id="ProtNLM"/>
    </source>
</evidence>
<gene>
    <name evidence="2" type="primary">AUGUSTUS-3.0.2_32786</name>
    <name evidence="2" type="ORF">TcasGA2_TC032786</name>
</gene>
<dbReference type="PROSITE" id="PS51257">
    <property type="entry name" value="PROKAR_LIPOPROTEIN"/>
    <property type="match status" value="1"/>
</dbReference>
<dbReference type="InParanoid" id="A0A139WIQ8"/>
<reference evidence="2 3" key="1">
    <citation type="journal article" date="2008" name="Nature">
        <title>The genome of the model beetle and pest Tribolium castaneum.</title>
        <authorList>
            <consortium name="Tribolium Genome Sequencing Consortium"/>
            <person name="Richards S."/>
            <person name="Gibbs R.A."/>
            <person name="Weinstock G.M."/>
            <person name="Brown S.J."/>
            <person name="Denell R."/>
            <person name="Beeman R.W."/>
            <person name="Gibbs R."/>
            <person name="Beeman R.W."/>
            <person name="Brown S.J."/>
            <person name="Bucher G."/>
            <person name="Friedrich M."/>
            <person name="Grimmelikhuijzen C.J."/>
            <person name="Klingler M."/>
            <person name="Lorenzen M."/>
            <person name="Richards S."/>
            <person name="Roth S."/>
            <person name="Schroder R."/>
            <person name="Tautz D."/>
            <person name="Zdobnov E.M."/>
            <person name="Muzny D."/>
            <person name="Gibbs R.A."/>
            <person name="Weinstock G.M."/>
            <person name="Attaway T."/>
            <person name="Bell S."/>
            <person name="Buhay C.J."/>
            <person name="Chandrabose M.N."/>
            <person name="Chavez D."/>
            <person name="Clerk-Blankenburg K.P."/>
            <person name="Cree A."/>
            <person name="Dao M."/>
            <person name="Davis C."/>
            <person name="Chacko J."/>
            <person name="Dinh H."/>
            <person name="Dugan-Rocha S."/>
            <person name="Fowler G."/>
            <person name="Garner T.T."/>
            <person name="Garnes J."/>
            <person name="Gnirke A."/>
            <person name="Hawes A."/>
            <person name="Hernandez J."/>
            <person name="Hines S."/>
            <person name="Holder M."/>
            <person name="Hume J."/>
            <person name="Jhangiani S.N."/>
            <person name="Joshi V."/>
            <person name="Khan Z.M."/>
            <person name="Jackson L."/>
            <person name="Kovar C."/>
            <person name="Kowis A."/>
            <person name="Lee S."/>
            <person name="Lewis L.R."/>
            <person name="Margolis J."/>
            <person name="Morgan M."/>
            <person name="Nazareth L.V."/>
            <person name="Nguyen N."/>
            <person name="Okwuonu G."/>
            <person name="Parker D."/>
            <person name="Richards S."/>
            <person name="Ruiz S.J."/>
            <person name="Santibanez J."/>
            <person name="Savard J."/>
            <person name="Scherer S.E."/>
            <person name="Schneider B."/>
            <person name="Sodergren E."/>
            <person name="Tautz D."/>
            <person name="Vattahil S."/>
            <person name="Villasana D."/>
            <person name="White C.S."/>
            <person name="Wright R."/>
            <person name="Park Y."/>
            <person name="Beeman R.W."/>
            <person name="Lord J."/>
            <person name="Oppert B."/>
            <person name="Lorenzen M."/>
            <person name="Brown S."/>
            <person name="Wang L."/>
            <person name="Savard J."/>
            <person name="Tautz D."/>
            <person name="Richards S."/>
            <person name="Weinstock G."/>
            <person name="Gibbs R.A."/>
            <person name="Liu Y."/>
            <person name="Worley K."/>
            <person name="Weinstock G."/>
            <person name="Elsik C.G."/>
            <person name="Reese J.T."/>
            <person name="Elhaik E."/>
            <person name="Landan G."/>
            <person name="Graur D."/>
            <person name="Arensburger P."/>
            <person name="Atkinson P."/>
            <person name="Beeman R.W."/>
            <person name="Beidler J."/>
            <person name="Brown S.J."/>
            <person name="Demuth J.P."/>
            <person name="Drury D.W."/>
            <person name="Du Y.Z."/>
            <person name="Fujiwara H."/>
            <person name="Lorenzen M."/>
            <person name="Maselli V."/>
            <person name="Osanai M."/>
            <person name="Park Y."/>
            <person name="Robertson H.M."/>
            <person name="Tu Z."/>
            <person name="Wang J.J."/>
            <person name="Wang S."/>
            <person name="Richards S."/>
            <person name="Song H."/>
            <person name="Zhang L."/>
            <person name="Sodergren E."/>
            <person name="Werner D."/>
            <person name="Stanke M."/>
            <person name="Morgenstern B."/>
            <person name="Solovyev V."/>
            <person name="Kosarev P."/>
            <person name="Brown G."/>
            <person name="Chen H.C."/>
            <person name="Ermolaeva O."/>
            <person name="Hlavina W."/>
            <person name="Kapustin Y."/>
            <person name="Kiryutin B."/>
            <person name="Kitts P."/>
            <person name="Maglott D."/>
            <person name="Pruitt K."/>
            <person name="Sapojnikov V."/>
            <person name="Souvorov A."/>
            <person name="Mackey A.J."/>
            <person name="Waterhouse R.M."/>
            <person name="Wyder S."/>
            <person name="Zdobnov E.M."/>
            <person name="Zdobnov E.M."/>
            <person name="Wyder S."/>
            <person name="Kriventseva E.V."/>
            <person name="Kadowaki T."/>
            <person name="Bork P."/>
            <person name="Aranda M."/>
            <person name="Bao R."/>
            <person name="Beermann A."/>
            <person name="Berns N."/>
            <person name="Bolognesi R."/>
            <person name="Bonneton F."/>
            <person name="Bopp D."/>
            <person name="Brown S.J."/>
            <person name="Bucher G."/>
            <person name="Butts T."/>
            <person name="Chaumot A."/>
            <person name="Denell R.E."/>
            <person name="Ferrier D.E."/>
            <person name="Friedrich M."/>
            <person name="Gordon C.M."/>
            <person name="Jindra M."/>
            <person name="Klingler M."/>
            <person name="Lan Q."/>
            <person name="Lattorff H.M."/>
            <person name="Laudet V."/>
            <person name="von Levetsow C."/>
            <person name="Liu Z."/>
            <person name="Lutz R."/>
            <person name="Lynch J.A."/>
            <person name="da Fonseca R.N."/>
            <person name="Posnien N."/>
            <person name="Reuter R."/>
            <person name="Roth S."/>
            <person name="Savard J."/>
            <person name="Schinko J.B."/>
            <person name="Schmitt C."/>
            <person name="Schoppmeier M."/>
            <person name="Schroder R."/>
            <person name="Shippy T.D."/>
            <person name="Simonnet F."/>
            <person name="Marques-Souza H."/>
            <person name="Tautz D."/>
            <person name="Tomoyasu Y."/>
            <person name="Trauner J."/>
            <person name="Van der Zee M."/>
            <person name="Vervoort M."/>
            <person name="Wittkopp N."/>
            <person name="Wimmer E.A."/>
            <person name="Yang X."/>
            <person name="Jones A.K."/>
            <person name="Sattelle D.B."/>
            <person name="Ebert P.R."/>
            <person name="Nelson D."/>
            <person name="Scott J.G."/>
            <person name="Beeman R.W."/>
            <person name="Muthukrishnan S."/>
            <person name="Kramer K.J."/>
            <person name="Arakane Y."/>
            <person name="Beeman R.W."/>
            <person name="Zhu Q."/>
            <person name="Hogenkamp D."/>
            <person name="Dixit R."/>
            <person name="Oppert B."/>
            <person name="Jiang H."/>
            <person name="Zou Z."/>
            <person name="Marshall J."/>
            <person name="Elpidina E."/>
            <person name="Vinokurov K."/>
            <person name="Oppert C."/>
            <person name="Zou Z."/>
            <person name="Evans J."/>
            <person name="Lu Z."/>
            <person name="Zhao P."/>
            <person name="Sumathipala N."/>
            <person name="Altincicek B."/>
            <person name="Vilcinskas A."/>
            <person name="Williams M."/>
            <person name="Hultmark D."/>
            <person name="Hetru C."/>
            <person name="Jiang H."/>
            <person name="Grimmelikhuijzen C.J."/>
            <person name="Hauser F."/>
            <person name="Cazzamali G."/>
            <person name="Williamson M."/>
            <person name="Park Y."/>
            <person name="Li B."/>
            <person name="Tanaka Y."/>
            <person name="Predel R."/>
            <person name="Neupert S."/>
            <person name="Schachtner J."/>
            <person name="Verleyen P."/>
            <person name="Raible F."/>
            <person name="Bork P."/>
            <person name="Friedrich M."/>
            <person name="Walden K.K."/>
            <person name="Robertson H.M."/>
            <person name="Angeli S."/>
            <person name="Foret S."/>
            <person name="Bucher G."/>
            <person name="Schuetz S."/>
            <person name="Maleszka R."/>
            <person name="Wimmer E.A."/>
            <person name="Beeman R.W."/>
            <person name="Lorenzen M."/>
            <person name="Tomoyasu Y."/>
            <person name="Miller S.C."/>
            <person name="Grossmann D."/>
            <person name="Bucher G."/>
        </authorList>
    </citation>
    <scope>NUCLEOTIDE SEQUENCE [LARGE SCALE GENOMIC DNA]</scope>
    <source>
        <strain evidence="2 3">Georgia GA2</strain>
    </source>
</reference>
<reference evidence="2 3" key="2">
    <citation type="journal article" date="2010" name="Nucleic Acids Res.">
        <title>BeetleBase in 2010: revisions to provide comprehensive genomic information for Tribolium castaneum.</title>
        <authorList>
            <person name="Kim H.S."/>
            <person name="Murphy T."/>
            <person name="Xia J."/>
            <person name="Caragea D."/>
            <person name="Park Y."/>
            <person name="Beeman R.W."/>
            <person name="Lorenzen M.D."/>
            <person name="Butcher S."/>
            <person name="Manak J.R."/>
            <person name="Brown S.J."/>
        </authorList>
    </citation>
    <scope>GENOME REANNOTATION</scope>
    <source>
        <strain evidence="2 3">Georgia GA2</strain>
    </source>
</reference>
<feature type="signal peptide" evidence="1">
    <location>
        <begin position="1"/>
        <end position="19"/>
    </location>
</feature>
<dbReference type="Proteomes" id="UP000007266">
    <property type="component" value="Linkage group 4"/>
</dbReference>